<dbReference type="PANTHER" id="PTHR44591">
    <property type="entry name" value="STRESS RESPONSE REGULATOR PROTEIN 1"/>
    <property type="match status" value="1"/>
</dbReference>
<proteinExistence type="predicted"/>
<dbReference type="Pfam" id="PF00072">
    <property type="entry name" value="Response_reg"/>
    <property type="match status" value="1"/>
</dbReference>
<organism evidence="4 5">
    <name type="scientific">Pseudoduganella rivuli</name>
    <dbReference type="NCBI Taxonomy" id="2666085"/>
    <lineage>
        <taxon>Bacteria</taxon>
        <taxon>Pseudomonadati</taxon>
        <taxon>Pseudomonadota</taxon>
        <taxon>Betaproteobacteria</taxon>
        <taxon>Burkholderiales</taxon>
        <taxon>Oxalobacteraceae</taxon>
        <taxon>Telluria group</taxon>
        <taxon>Pseudoduganella</taxon>
    </lineage>
</organism>
<dbReference type="EMBL" id="WKJJ01000010">
    <property type="protein sequence ID" value="MRV73527.1"/>
    <property type="molecule type" value="Genomic_DNA"/>
</dbReference>
<feature type="domain" description="Response regulatory" evidence="3">
    <location>
        <begin position="7"/>
        <end position="121"/>
    </location>
</feature>
<sequence>MDTNFPWVAVVDDEAAIRRALVRLLRSVGIPAQAFASGASLIDALAGGAPCCAVLDVHMPAMSGFDVQERLAQVSPRTGVVFVTGRHNPEDYARALRLRPAAYLRKPMDSKALLDAVTMACTSWAHSKQREEYHDQSS</sequence>
<dbReference type="InterPro" id="IPR050595">
    <property type="entry name" value="Bact_response_regulator"/>
</dbReference>
<feature type="modified residue" description="4-aspartylphosphate" evidence="2">
    <location>
        <position position="56"/>
    </location>
</feature>
<protein>
    <submittedName>
        <fullName evidence="4">Response regulator</fullName>
    </submittedName>
</protein>
<dbReference type="GO" id="GO:0000160">
    <property type="term" value="P:phosphorelay signal transduction system"/>
    <property type="evidence" value="ECO:0007669"/>
    <property type="project" value="InterPro"/>
</dbReference>
<dbReference type="AlphaFoldDB" id="A0A7X2INZ9"/>
<evidence type="ECO:0000256" key="1">
    <source>
        <dbReference type="ARBA" id="ARBA00022553"/>
    </source>
</evidence>
<evidence type="ECO:0000256" key="2">
    <source>
        <dbReference type="PROSITE-ProRule" id="PRU00169"/>
    </source>
</evidence>
<dbReference type="InterPro" id="IPR011006">
    <property type="entry name" value="CheY-like_superfamily"/>
</dbReference>
<dbReference type="RefSeq" id="WP_154376163.1">
    <property type="nucleotide sequence ID" value="NZ_WKJJ01000010.1"/>
</dbReference>
<dbReference type="InterPro" id="IPR001789">
    <property type="entry name" value="Sig_transdc_resp-reg_receiver"/>
</dbReference>
<dbReference type="PROSITE" id="PS50110">
    <property type="entry name" value="RESPONSE_REGULATORY"/>
    <property type="match status" value="1"/>
</dbReference>
<reference evidence="4 5" key="1">
    <citation type="submission" date="2019-11" db="EMBL/GenBank/DDBJ databases">
        <title>Novel species isolated from a subtropical stream in China.</title>
        <authorList>
            <person name="Lu H."/>
        </authorList>
    </citation>
    <scope>NUCLEOTIDE SEQUENCE [LARGE SCALE GENOMIC DNA]</scope>
    <source>
        <strain evidence="4 5">FT92W</strain>
    </source>
</reference>
<evidence type="ECO:0000313" key="5">
    <source>
        <dbReference type="Proteomes" id="UP000446768"/>
    </source>
</evidence>
<evidence type="ECO:0000259" key="3">
    <source>
        <dbReference type="PROSITE" id="PS50110"/>
    </source>
</evidence>
<keyword evidence="1 2" id="KW-0597">Phosphoprotein</keyword>
<comment type="caution">
    <text evidence="4">The sequence shown here is derived from an EMBL/GenBank/DDBJ whole genome shotgun (WGS) entry which is preliminary data.</text>
</comment>
<dbReference type="SUPFAM" id="SSF52172">
    <property type="entry name" value="CheY-like"/>
    <property type="match status" value="1"/>
</dbReference>
<dbReference type="Gene3D" id="3.40.50.2300">
    <property type="match status" value="1"/>
</dbReference>
<dbReference type="PANTHER" id="PTHR44591:SF3">
    <property type="entry name" value="RESPONSE REGULATORY DOMAIN-CONTAINING PROTEIN"/>
    <property type="match status" value="1"/>
</dbReference>
<gene>
    <name evidence="4" type="ORF">GJ700_17580</name>
</gene>
<dbReference type="Proteomes" id="UP000446768">
    <property type="component" value="Unassembled WGS sequence"/>
</dbReference>
<dbReference type="SMART" id="SM00448">
    <property type="entry name" value="REC"/>
    <property type="match status" value="1"/>
</dbReference>
<evidence type="ECO:0000313" key="4">
    <source>
        <dbReference type="EMBL" id="MRV73527.1"/>
    </source>
</evidence>
<keyword evidence="5" id="KW-1185">Reference proteome</keyword>
<accession>A0A7X2INZ9</accession>
<name>A0A7X2INZ9_9BURK</name>